<protein>
    <submittedName>
        <fullName evidence="2">Uncharacterized protein</fullName>
    </submittedName>
</protein>
<keyword evidence="3" id="KW-1185">Reference proteome</keyword>
<feature type="region of interest" description="Disordered" evidence="1">
    <location>
        <begin position="144"/>
        <end position="181"/>
    </location>
</feature>
<dbReference type="Proteomes" id="UP000826661">
    <property type="component" value="Chromosome III"/>
</dbReference>
<feature type="compositionally biased region" description="Basic and acidic residues" evidence="1">
    <location>
        <begin position="144"/>
        <end position="166"/>
    </location>
</feature>
<name>A0A8G0PG67_9HYPO</name>
<evidence type="ECO:0000256" key="1">
    <source>
        <dbReference type="SAM" id="MobiDB-lite"/>
    </source>
</evidence>
<evidence type="ECO:0000313" key="2">
    <source>
        <dbReference type="EMBL" id="QYS99362.1"/>
    </source>
</evidence>
<accession>A0A8G0PG67</accession>
<dbReference type="AlphaFoldDB" id="A0A8G0PG67"/>
<evidence type="ECO:0000313" key="3">
    <source>
        <dbReference type="Proteomes" id="UP000826661"/>
    </source>
</evidence>
<proteinExistence type="predicted"/>
<dbReference type="EMBL" id="CP075866">
    <property type="protein sequence ID" value="QYS99362.1"/>
    <property type="molecule type" value="Genomic_DNA"/>
</dbReference>
<gene>
    <name evidence="2" type="ORF">H0G86_006499</name>
</gene>
<organism evidence="2 3">
    <name type="scientific">Trichoderma simmonsii</name>
    <dbReference type="NCBI Taxonomy" id="1491479"/>
    <lineage>
        <taxon>Eukaryota</taxon>
        <taxon>Fungi</taxon>
        <taxon>Dikarya</taxon>
        <taxon>Ascomycota</taxon>
        <taxon>Pezizomycotina</taxon>
        <taxon>Sordariomycetes</taxon>
        <taxon>Hypocreomycetidae</taxon>
        <taxon>Hypocreales</taxon>
        <taxon>Hypocreaceae</taxon>
        <taxon>Trichoderma</taxon>
    </lineage>
</organism>
<sequence>MPALFCCSSIRPYRPKRLDHEHKFDKFMQWAKSTSAKPDVVPIMIVSADYVVQLVRQANYGPQESVRYFMTVNDGIEFTEVRENDLIAANFEKLNSYKNFKCIVHDKFFEVNLYQQNPTNRHHWRANIARPATDIDLVYRQKKEKSTQAIKTEDMKQKDHDRESEHGGSSSSGLPDSTSQVNKATSELDIPALKSVLRFLLPTVKTNLGSNELLSLLSLDWVNTELSLDLEIEELWISELKGDNIAAFICSYVKSSAANLATYEVTKIETAVSLAIRRVNFPKDEIQGRNKLKRIVENVLDLCSTSDWVSKCREGILRMFTAAPDERLLELVRRKEDEYEDTCRKMASEADCEIGDTDRYNQYDYSDDYDYNPYEASSPDFDQDLTACDKECGYCGKCPY</sequence>
<reference evidence="2 3" key="1">
    <citation type="journal article" date="2021" name="BMC Genomics">
        <title>Telomere-to-telomere genome assembly of asparaginase-producing Trichoderma simmonsii.</title>
        <authorList>
            <person name="Chung D."/>
            <person name="Kwon Y.M."/>
            <person name="Yang Y."/>
        </authorList>
    </citation>
    <scope>NUCLEOTIDE SEQUENCE [LARGE SCALE GENOMIC DNA]</scope>
    <source>
        <strain evidence="2 3">GH-Sj1</strain>
    </source>
</reference>